<feature type="region of interest" description="Disordered" evidence="2">
    <location>
        <begin position="105"/>
        <end position="125"/>
    </location>
</feature>
<gene>
    <name evidence="3" type="ORF">OLEA9_A047105</name>
</gene>
<evidence type="ECO:0000256" key="1">
    <source>
        <dbReference type="SAM" id="Coils"/>
    </source>
</evidence>
<dbReference type="Gramene" id="OE9A047105T1">
    <property type="protein sequence ID" value="OE9A047105C1"/>
    <property type="gene ID" value="OE9A047105"/>
</dbReference>
<keyword evidence="4" id="KW-1185">Reference proteome</keyword>
<name>A0A8S0TDX3_OLEEU</name>
<feature type="coiled-coil region" evidence="1">
    <location>
        <begin position="288"/>
        <end position="329"/>
    </location>
</feature>
<accession>A0A8S0TDX3</accession>
<feature type="coiled-coil region" evidence="1">
    <location>
        <begin position="211"/>
        <end position="245"/>
    </location>
</feature>
<dbReference type="AlphaFoldDB" id="A0A8S0TDX3"/>
<proteinExistence type="predicted"/>
<reference evidence="3 4" key="1">
    <citation type="submission" date="2019-12" db="EMBL/GenBank/DDBJ databases">
        <authorList>
            <person name="Alioto T."/>
            <person name="Alioto T."/>
            <person name="Gomez Garrido J."/>
        </authorList>
    </citation>
    <scope>NUCLEOTIDE SEQUENCE [LARGE SCALE GENOMIC DNA]</scope>
</reference>
<protein>
    <submittedName>
        <fullName evidence="3">Uncharacterized protein</fullName>
    </submittedName>
</protein>
<comment type="caution">
    <text evidence="3">The sequence shown here is derived from an EMBL/GenBank/DDBJ whole genome shotgun (WGS) entry which is preliminary data.</text>
</comment>
<keyword evidence="1" id="KW-0175">Coiled coil</keyword>
<evidence type="ECO:0000313" key="4">
    <source>
        <dbReference type="Proteomes" id="UP000594638"/>
    </source>
</evidence>
<dbReference type="EMBL" id="CACTIH010005992">
    <property type="protein sequence ID" value="CAA3003613.1"/>
    <property type="molecule type" value="Genomic_DNA"/>
</dbReference>
<organism evidence="3 4">
    <name type="scientific">Olea europaea subsp. europaea</name>
    <dbReference type="NCBI Taxonomy" id="158383"/>
    <lineage>
        <taxon>Eukaryota</taxon>
        <taxon>Viridiplantae</taxon>
        <taxon>Streptophyta</taxon>
        <taxon>Embryophyta</taxon>
        <taxon>Tracheophyta</taxon>
        <taxon>Spermatophyta</taxon>
        <taxon>Magnoliopsida</taxon>
        <taxon>eudicotyledons</taxon>
        <taxon>Gunneridae</taxon>
        <taxon>Pentapetalae</taxon>
        <taxon>asterids</taxon>
        <taxon>lamiids</taxon>
        <taxon>Lamiales</taxon>
        <taxon>Oleaceae</taxon>
        <taxon>Oleeae</taxon>
        <taxon>Olea</taxon>
    </lineage>
</organism>
<dbReference type="Gene3D" id="1.20.5.170">
    <property type="match status" value="1"/>
</dbReference>
<sequence>MIGVGVVDCLVLVDALECISDRICRHIMWFSQIYGNRSVGLLQSSLKALGATECLDFFGGSLDYVAIVCNDIQEALSGTMWTHRGGKGKEKVEPSGGERKMRLVISRNEGPPPPPKRQTTIEKSFEKPIEAEPISALKSMKPEEVAEDEGGGPAEELATRLCHKYLTEQYSNYAETCNAVDKMKTGLAMQARSQGFFVNVQMDMKRLQKVHTEFEQNVSEAVADAQKLKNEVTAVEEALEASKLKHVELKSIVEQLTSANKDLTAKVYLCQSKVNALTKGAENYDNLQKIALTALEEANKEKAELKAKVEGLATEVTDLKQQLEEAGAMAVEEDEFIPAEPSNPTDEEVPGGKDVA</sequence>
<dbReference type="Proteomes" id="UP000594638">
    <property type="component" value="Unassembled WGS sequence"/>
</dbReference>
<evidence type="ECO:0000313" key="3">
    <source>
        <dbReference type="EMBL" id="CAA3003613.1"/>
    </source>
</evidence>
<feature type="region of interest" description="Disordered" evidence="2">
    <location>
        <begin position="332"/>
        <end position="356"/>
    </location>
</feature>
<evidence type="ECO:0000256" key="2">
    <source>
        <dbReference type="SAM" id="MobiDB-lite"/>
    </source>
</evidence>